<comment type="caution">
    <text evidence="2">The sequence shown here is derived from an EMBL/GenBank/DDBJ whole genome shotgun (WGS) entry which is preliminary data.</text>
</comment>
<dbReference type="Proteomes" id="UP001239213">
    <property type="component" value="Unassembled WGS sequence"/>
</dbReference>
<sequence length="98" mass="10884">MWMPRRPDCLRRVALRAAWRLALLVAGKLNGYGRTRPTRPKKPMVQRLSKECESVREGGHRLRLGTSGLSHADRPCPPWAKTAGNGLGGVARVFLGVR</sequence>
<dbReference type="EMBL" id="MPDP01000308">
    <property type="protein sequence ID" value="KAK1448455.1"/>
    <property type="molecule type" value="Genomic_DNA"/>
</dbReference>
<keyword evidence="3" id="KW-1185">Reference proteome</keyword>
<evidence type="ECO:0008006" key="4">
    <source>
        <dbReference type="Google" id="ProtNLM"/>
    </source>
</evidence>
<proteinExistence type="predicted"/>
<organism evidence="2 3">
    <name type="scientific">Colletotrichum cuscutae</name>
    <dbReference type="NCBI Taxonomy" id="1209917"/>
    <lineage>
        <taxon>Eukaryota</taxon>
        <taxon>Fungi</taxon>
        <taxon>Dikarya</taxon>
        <taxon>Ascomycota</taxon>
        <taxon>Pezizomycotina</taxon>
        <taxon>Sordariomycetes</taxon>
        <taxon>Hypocreomycetidae</taxon>
        <taxon>Glomerellales</taxon>
        <taxon>Glomerellaceae</taxon>
        <taxon>Colletotrichum</taxon>
        <taxon>Colletotrichum acutatum species complex</taxon>
    </lineage>
</organism>
<evidence type="ECO:0000313" key="2">
    <source>
        <dbReference type="EMBL" id="KAK1448455.1"/>
    </source>
</evidence>
<feature type="signal peptide" evidence="1">
    <location>
        <begin position="1"/>
        <end position="23"/>
    </location>
</feature>
<gene>
    <name evidence="2" type="ORF">CCUS01_11677</name>
</gene>
<evidence type="ECO:0000256" key="1">
    <source>
        <dbReference type="SAM" id="SignalP"/>
    </source>
</evidence>
<reference evidence="2" key="1">
    <citation type="submission" date="2016-11" db="EMBL/GenBank/DDBJ databases">
        <title>The genome sequence of Colletotrichum cuscutae.</title>
        <authorList>
            <person name="Baroncelli R."/>
        </authorList>
    </citation>
    <scope>NUCLEOTIDE SEQUENCE</scope>
    <source>
        <strain evidence="2">IMI 304802</strain>
    </source>
</reference>
<keyword evidence="1" id="KW-0732">Signal</keyword>
<name>A0AAI9U189_9PEZI</name>
<protein>
    <recommendedName>
        <fullName evidence="4">Secreted protein</fullName>
    </recommendedName>
</protein>
<evidence type="ECO:0000313" key="3">
    <source>
        <dbReference type="Proteomes" id="UP001239213"/>
    </source>
</evidence>
<accession>A0AAI9U189</accession>
<feature type="chain" id="PRO_5042464723" description="Secreted protein" evidence="1">
    <location>
        <begin position="24"/>
        <end position="98"/>
    </location>
</feature>
<dbReference type="AlphaFoldDB" id="A0AAI9U189"/>